<proteinExistence type="predicted"/>
<comment type="caution">
    <text evidence="1">The sequence shown here is derived from an EMBL/GenBank/DDBJ whole genome shotgun (WGS) entry which is preliminary data.</text>
</comment>
<sequence length="71" mass="8456">RVDLDKYILEDIPAPETAEEKRRWVNERADIDNFIQANVPDSRIWTVLRSIGWVGIDIDPKKTYSFLKQYF</sequence>
<organism evidence="1 2">
    <name type="scientific">Chaetomidium leptoderma</name>
    <dbReference type="NCBI Taxonomy" id="669021"/>
    <lineage>
        <taxon>Eukaryota</taxon>
        <taxon>Fungi</taxon>
        <taxon>Dikarya</taxon>
        <taxon>Ascomycota</taxon>
        <taxon>Pezizomycotina</taxon>
        <taxon>Sordariomycetes</taxon>
        <taxon>Sordariomycetidae</taxon>
        <taxon>Sordariales</taxon>
        <taxon>Chaetomiaceae</taxon>
        <taxon>Chaetomidium</taxon>
    </lineage>
</organism>
<reference evidence="1" key="1">
    <citation type="journal article" date="2023" name="Mol. Phylogenet. Evol.">
        <title>Genome-scale phylogeny and comparative genomics of the fungal order Sordariales.</title>
        <authorList>
            <person name="Hensen N."/>
            <person name="Bonometti L."/>
            <person name="Westerberg I."/>
            <person name="Brannstrom I.O."/>
            <person name="Guillou S."/>
            <person name="Cros-Aarteil S."/>
            <person name="Calhoun S."/>
            <person name="Haridas S."/>
            <person name="Kuo A."/>
            <person name="Mondo S."/>
            <person name="Pangilinan J."/>
            <person name="Riley R."/>
            <person name="LaButti K."/>
            <person name="Andreopoulos B."/>
            <person name="Lipzen A."/>
            <person name="Chen C."/>
            <person name="Yan M."/>
            <person name="Daum C."/>
            <person name="Ng V."/>
            <person name="Clum A."/>
            <person name="Steindorff A."/>
            <person name="Ohm R.A."/>
            <person name="Martin F."/>
            <person name="Silar P."/>
            <person name="Natvig D.O."/>
            <person name="Lalanne C."/>
            <person name="Gautier V."/>
            <person name="Ament-Velasquez S.L."/>
            <person name="Kruys A."/>
            <person name="Hutchinson M.I."/>
            <person name="Powell A.J."/>
            <person name="Barry K."/>
            <person name="Miller A.N."/>
            <person name="Grigoriev I.V."/>
            <person name="Debuchy R."/>
            <person name="Gladieux P."/>
            <person name="Hiltunen Thoren M."/>
            <person name="Johannesson H."/>
        </authorList>
    </citation>
    <scope>NUCLEOTIDE SEQUENCE</scope>
    <source>
        <strain evidence="1">CBS 538.74</strain>
    </source>
</reference>
<feature type="non-terminal residue" evidence="1">
    <location>
        <position position="1"/>
    </location>
</feature>
<name>A0AAN6ZV21_9PEZI</name>
<dbReference type="AlphaFoldDB" id="A0AAN6ZV21"/>
<evidence type="ECO:0000313" key="2">
    <source>
        <dbReference type="Proteomes" id="UP001302745"/>
    </source>
</evidence>
<dbReference type="Proteomes" id="UP001302745">
    <property type="component" value="Unassembled WGS sequence"/>
</dbReference>
<protein>
    <submittedName>
        <fullName evidence="1">Uncharacterized protein</fullName>
    </submittedName>
</protein>
<dbReference type="EMBL" id="MU856954">
    <property type="protein sequence ID" value="KAK4153020.1"/>
    <property type="molecule type" value="Genomic_DNA"/>
</dbReference>
<keyword evidence="2" id="KW-1185">Reference proteome</keyword>
<accession>A0AAN6ZV21</accession>
<evidence type="ECO:0000313" key="1">
    <source>
        <dbReference type="EMBL" id="KAK4153020.1"/>
    </source>
</evidence>
<reference evidence="1" key="2">
    <citation type="submission" date="2023-05" db="EMBL/GenBank/DDBJ databases">
        <authorList>
            <consortium name="Lawrence Berkeley National Laboratory"/>
            <person name="Steindorff A."/>
            <person name="Hensen N."/>
            <person name="Bonometti L."/>
            <person name="Westerberg I."/>
            <person name="Brannstrom I.O."/>
            <person name="Guillou S."/>
            <person name="Cros-Aarteil S."/>
            <person name="Calhoun S."/>
            <person name="Haridas S."/>
            <person name="Kuo A."/>
            <person name="Mondo S."/>
            <person name="Pangilinan J."/>
            <person name="Riley R."/>
            <person name="Labutti K."/>
            <person name="Andreopoulos B."/>
            <person name="Lipzen A."/>
            <person name="Chen C."/>
            <person name="Yanf M."/>
            <person name="Daum C."/>
            <person name="Ng V."/>
            <person name="Clum A."/>
            <person name="Ohm R."/>
            <person name="Martin F."/>
            <person name="Silar P."/>
            <person name="Natvig D."/>
            <person name="Lalanne C."/>
            <person name="Gautier V."/>
            <person name="Ament-Velasquez S.L."/>
            <person name="Kruys A."/>
            <person name="Hutchinson M.I."/>
            <person name="Powell A.J."/>
            <person name="Barry K."/>
            <person name="Miller A.N."/>
            <person name="Grigoriev I.V."/>
            <person name="Debuchy R."/>
            <person name="Gladieux P."/>
            <person name="Thoren M.H."/>
            <person name="Johannesson H."/>
        </authorList>
    </citation>
    <scope>NUCLEOTIDE SEQUENCE</scope>
    <source>
        <strain evidence="1">CBS 538.74</strain>
    </source>
</reference>
<gene>
    <name evidence="1" type="ORF">C8A00DRAFT_15730</name>
</gene>